<name>C9XXB3_CROTZ</name>
<reference evidence="9" key="2">
    <citation type="journal article" date="2011" name="J. Bacteriol.">
        <title>Complete genome sequence of Cronobacter turicensis LMG 23827, a food-borne pathogen causing deaths in neonates.</title>
        <authorList>
            <person name="Stephan R."/>
            <person name="Lehner A."/>
            <person name="Tischler P."/>
            <person name="Rattei T."/>
        </authorList>
    </citation>
    <scope>NUCLEOTIDE SEQUENCE [LARGE SCALE GENOMIC DNA]</scope>
    <source>
        <strain evidence="9">DSM 18703 / CCUG 55852 / LMG 23827 / z3032</strain>
    </source>
</reference>
<dbReference type="NCBIfam" id="NF010061">
    <property type="entry name" value="PRK13538.1"/>
    <property type="match status" value="1"/>
</dbReference>
<dbReference type="PATRIC" id="fig|693216.3.peg.2818"/>
<dbReference type="SUPFAM" id="SSF52540">
    <property type="entry name" value="P-loop containing nucleoside triphosphate hydrolases"/>
    <property type="match status" value="1"/>
</dbReference>
<dbReference type="GO" id="GO:0016887">
    <property type="term" value="F:ATP hydrolysis activity"/>
    <property type="evidence" value="ECO:0007669"/>
    <property type="project" value="InterPro"/>
</dbReference>
<keyword evidence="4 8" id="KW-0067">ATP-binding</keyword>
<evidence type="ECO:0000256" key="6">
    <source>
        <dbReference type="ARBA" id="ARBA00023136"/>
    </source>
</evidence>
<keyword evidence="6" id="KW-0472">Membrane</keyword>
<sequence length="253" mass="27191">MLSGKTDNSACAVAISRAIARGFATCAAREVAASFPCGTIPDSPERSRPMLEARNLACIRDERLLFRALSFRVSPGDIVHVTGANGAGKTSLLRLLVGLARPEEGDICWRGEPLAHTRSAFHQELLWLGHLPGIKAALTADENLAFYHPHTRREARWQALAAIGLGGYEDLPVEQLSEGQQRRVALARLWLSDASLWVLDEPLTALDAAGVARLTARLEAHAARGGAVVVTTHQPLALNVAHRTLTLTPEPAA</sequence>
<dbReference type="KEGG" id="ctu:CTU_29750"/>
<evidence type="ECO:0000256" key="4">
    <source>
        <dbReference type="ARBA" id="ARBA00022840"/>
    </source>
</evidence>
<keyword evidence="8" id="KW-0378">Hydrolase</keyword>
<dbReference type="Gene3D" id="3.40.50.300">
    <property type="entry name" value="P-loop containing nucleotide triphosphate hydrolases"/>
    <property type="match status" value="1"/>
</dbReference>
<gene>
    <name evidence="8" type="primary">ccmA</name>
    <name evidence="8" type="ordered locus">Ctu_29750</name>
</gene>
<proteinExistence type="predicted"/>
<dbReference type="EC" id="3.6.3.41" evidence="8"/>
<dbReference type="Pfam" id="PF00005">
    <property type="entry name" value="ABC_tran"/>
    <property type="match status" value="1"/>
</dbReference>
<keyword evidence="1" id="KW-0813">Transport</keyword>
<keyword evidence="3" id="KW-0201">Cytochrome c-type biogenesis</keyword>
<dbReference type="GO" id="GO:0017004">
    <property type="term" value="P:cytochrome complex assembly"/>
    <property type="evidence" value="ECO:0007669"/>
    <property type="project" value="UniProtKB-KW"/>
</dbReference>
<dbReference type="GO" id="GO:0022857">
    <property type="term" value="F:transmembrane transporter activity"/>
    <property type="evidence" value="ECO:0007669"/>
    <property type="project" value="InterPro"/>
</dbReference>
<evidence type="ECO:0000256" key="5">
    <source>
        <dbReference type="ARBA" id="ARBA00022967"/>
    </source>
</evidence>
<dbReference type="HOGENOM" id="CLU_000604_1_2_6"/>
<dbReference type="PANTHER" id="PTHR43499">
    <property type="entry name" value="ABC TRANSPORTER I FAMILY MEMBER 1"/>
    <property type="match status" value="1"/>
</dbReference>
<dbReference type="PROSITE" id="PS50893">
    <property type="entry name" value="ABC_TRANSPORTER_2"/>
    <property type="match status" value="1"/>
</dbReference>
<evidence type="ECO:0000256" key="1">
    <source>
        <dbReference type="ARBA" id="ARBA00022448"/>
    </source>
</evidence>
<dbReference type="InterPro" id="IPR003593">
    <property type="entry name" value="AAA+_ATPase"/>
</dbReference>
<dbReference type="NCBIfam" id="TIGR01189">
    <property type="entry name" value="ccmA"/>
    <property type="match status" value="1"/>
</dbReference>
<protein>
    <submittedName>
        <fullName evidence="8">Cytochrome c biogenesis ATP-binding export protein ccmA</fullName>
        <ecNumber evidence="8">3.6.3.41</ecNumber>
    </submittedName>
</protein>
<dbReference type="EMBL" id="FN543093">
    <property type="protein sequence ID" value="CBA32559.1"/>
    <property type="molecule type" value="Genomic_DNA"/>
</dbReference>
<organism evidence="8 9">
    <name type="scientific">Cronobacter turicensis (strain DSM 18703 / CCUG 55852 / LMG 23827 / z3032)</name>
    <dbReference type="NCBI Taxonomy" id="693216"/>
    <lineage>
        <taxon>Bacteria</taxon>
        <taxon>Pseudomonadati</taxon>
        <taxon>Pseudomonadota</taxon>
        <taxon>Gammaproteobacteria</taxon>
        <taxon>Enterobacterales</taxon>
        <taxon>Enterobacteriaceae</taxon>
        <taxon>Cronobacter</taxon>
    </lineage>
</organism>
<evidence type="ECO:0000313" key="8">
    <source>
        <dbReference type="EMBL" id="CBA32559.1"/>
    </source>
</evidence>
<dbReference type="InterPro" id="IPR027417">
    <property type="entry name" value="P-loop_NTPase"/>
</dbReference>
<reference evidence="8 9" key="1">
    <citation type="journal article" date="2010" name="J. Bacteriol.">
        <title>Complete Genome Sequence of Cronobacter turicensis LMG 23827, a foodborne pathogen causing deaths in neonates.</title>
        <authorList>
            <person name="Stephan R."/>
            <person name="Lehner A."/>
            <person name="Tischler P."/>
            <person name="Rattei T."/>
        </authorList>
    </citation>
    <scope>NUCLEOTIDE SEQUENCE [LARGE SCALE GENOMIC DNA]</scope>
    <source>
        <strain evidence="9">DSM 18703 / CCUG 55852 / LMG 23827 / z3032</strain>
    </source>
</reference>
<dbReference type="SMART" id="SM00382">
    <property type="entry name" value="AAA"/>
    <property type="match status" value="1"/>
</dbReference>
<dbReference type="Proteomes" id="UP000002069">
    <property type="component" value="Chromosome"/>
</dbReference>
<dbReference type="CDD" id="cd03231">
    <property type="entry name" value="ABC_CcmA_heme_exporter"/>
    <property type="match status" value="1"/>
</dbReference>
<evidence type="ECO:0000256" key="2">
    <source>
        <dbReference type="ARBA" id="ARBA00022741"/>
    </source>
</evidence>
<evidence type="ECO:0000313" key="9">
    <source>
        <dbReference type="Proteomes" id="UP000002069"/>
    </source>
</evidence>
<dbReference type="GO" id="GO:0005524">
    <property type="term" value="F:ATP binding"/>
    <property type="evidence" value="ECO:0007669"/>
    <property type="project" value="UniProtKB-KW"/>
</dbReference>
<feature type="domain" description="ABC transporter" evidence="7">
    <location>
        <begin position="51"/>
        <end position="253"/>
    </location>
</feature>
<dbReference type="AlphaFoldDB" id="C9XXB3"/>
<dbReference type="InterPro" id="IPR003439">
    <property type="entry name" value="ABC_transporter-like_ATP-bd"/>
</dbReference>
<evidence type="ECO:0000259" key="7">
    <source>
        <dbReference type="PROSITE" id="PS50893"/>
    </source>
</evidence>
<keyword evidence="9" id="KW-1185">Reference proteome</keyword>
<keyword evidence="5" id="KW-1278">Translocase</keyword>
<evidence type="ECO:0000256" key="3">
    <source>
        <dbReference type="ARBA" id="ARBA00022748"/>
    </source>
</evidence>
<accession>C9XXB3</accession>
<dbReference type="InterPro" id="IPR005895">
    <property type="entry name" value="ABC_transptr_haem_export_CcmA"/>
</dbReference>
<keyword evidence="2" id="KW-0547">Nucleotide-binding</keyword>
<dbReference type="PANTHER" id="PTHR43499:SF1">
    <property type="entry name" value="ABC TRANSPORTER I FAMILY MEMBER 1"/>
    <property type="match status" value="1"/>
</dbReference>